<dbReference type="RefSeq" id="WP_219041309.1">
    <property type="nucleotide sequence ID" value="NZ_JAHWDF010000026.1"/>
</dbReference>
<protein>
    <submittedName>
        <fullName evidence="1">Uncharacterized protein</fullName>
    </submittedName>
</protein>
<organism evidence="1 2">
    <name type="scientific">Mesonia aestuariivivens</name>
    <dbReference type="NCBI Taxonomy" id="2796128"/>
    <lineage>
        <taxon>Bacteria</taxon>
        <taxon>Pseudomonadati</taxon>
        <taxon>Bacteroidota</taxon>
        <taxon>Flavobacteriia</taxon>
        <taxon>Flavobacteriales</taxon>
        <taxon>Flavobacteriaceae</taxon>
        <taxon>Mesonia</taxon>
    </lineage>
</organism>
<dbReference type="EMBL" id="JAHWDF010000026">
    <property type="protein sequence ID" value="MBW2963026.1"/>
    <property type="molecule type" value="Genomic_DNA"/>
</dbReference>
<gene>
    <name evidence="1" type="ORF">KW502_14655</name>
</gene>
<evidence type="ECO:0000313" key="2">
    <source>
        <dbReference type="Proteomes" id="UP000719267"/>
    </source>
</evidence>
<evidence type="ECO:0000313" key="1">
    <source>
        <dbReference type="EMBL" id="MBW2963026.1"/>
    </source>
</evidence>
<reference evidence="1 2" key="1">
    <citation type="submission" date="2021-07" db="EMBL/GenBank/DDBJ databases">
        <title>Mesonia aestuariivivens sp. nov., isolated from a tidal flat.</title>
        <authorList>
            <person name="Kim Y.-O."/>
            <person name="Yoon J.-H."/>
        </authorList>
    </citation>
    <scope>NUCLEOTIDE SEQUENCE [LARGE SCALE GENOMIC DNA]</scope>
    <source>
        <strain evidence="1 2">JHPTF-M18</strain>
    </source>
</reference>
<comment type="caution">
    <text evidence="1">The sequence shown here is derived from an EMBL/GenBank/DDBJ whole genome shotgun (WGS) entry which is preliminary data.</text>
</comment>
<name>A0ABS6W6B2_9FLAO</name>
<proteinExistence type="predicted"/>
<keyword evidence="2" id="KW-1185">Reference proteome</keyword>
<dbReference type="Proteomes" id="UP000719267">
    <property type="component" value="Unassembled WGS sequence"/>
</dbReference>
<sequence>MSVNTQYLNQNTSNNKLSLIEEYKLLSFQAWDLKQLDPEESDFLEYQALLLLQKIKFMFG</sequence>
<accession>A0ABS6W6B2</accession>